<name>A0A6A6LXG5_HEVBR</name>
<dbReference type="Proteomes" id="UP000467840">
    <property type="component" value="Chromosome 9"/>
</dbReference>
<accession>A0A6A6LXG5</accession>
<dbReference type="PANTHER" id="PTHR34427">
    <property type="entry name" value="DUF4283 DOMAIN PROTEIN"/>
    <property type="match status" value="1"/>
</dbReference>
<protein>
    <submittedName>
        <fullName evidence="1">Uncharacterized protein</fullName>
    </submittedName>
</protein>
<dbReference type="AlphaFoldDB" id="A0A6A6LXG5"/>
<organism evidence="1 2">
    <name type="scientific">Hevea brasiliensis</name>
    <name type="common">Para rubber tree</name>
    <name type="synonym">Siphonia brasiliensis</name>
    <dbReference type="NCBI Taxonomy" id="3981"/>
    <lineage>
        <taxon>Eukaryota</taxon>
        <taxon>Viridiplantae</taxon>
        <taxon>Streptophyta</taxon>
        <taxon>Embryophyta</taxon>
        <taxon>Tracheophyta</taxon>
        <taxon>Spermatophyta</taxon>
        <taxon>Magnoliopsida</taxon>
        <taxon>eudicotyledons</taxon>
        <taxon>Gunneridae</taxon>
        <taxon>Pentapetalae</taxon>
        <taxon>rosids</taxon>
        <taxon>fabids</taxon>
        <taxon>Malpighiales</taxon>
        <taxon>Euphorbiaceae</taxon>
        <taxon>Crotonoideae</taxon>
        <taxon>Micrandreae</taxon>
        <taxon>Hevea</taxon>
    </lineage>
</organism>
<reference evidence="1 2" key="1">
    <citation type="journal article" date="2020" name="Mol. Plant">
        <title>The Chromosome-Based Rubber Tree Genome Provides New Insights into Spurge Genome Evolution and Rubber Biosynthesis.</title>
        <authorList>
            <person name="Liu J."/>
            <person name="Shi C."/>
            <person name="Shi C.C."/>
            <person name="Li W."/>
            <person name="Zhang Q.J."/>
            <person name="Zhang Y."/>
            <person name="Li K."/>
            <person name="Lu H.F."/>
            <person name="Shi C."/>
            <person name="Zhu S.T."/>
            <person name="Xiao Z.Y."/>
            <person name="Nan H."/>
            <person name="Yue Y."/>
            <person name="Zhu X.G."/>
            <person name="Wu Y."/>
            <person name="Hong X.N."/>
            <person name="Fan G.Y."/>
            <person name="Tong Y."/>
            <person name="Zhang D."/>
            <person name="Mao C.L."/>
            <person name="Liu Y.L."/>
            <person name="Hao S.J."/>
            <person name="Liu W.Q."/>
            <person name="Lv M.Q."/>
            <person name="Zhang H.B."/>
            <person name="Liu Y."/>
            <person name="Hu-Tang G.R."/>
            <person name="Wang J.P."/>
            <person name="Wang J.H."/>
            <person name="Sun Y.H."/>
            <person name="Ni S.B."/>
            <person name="Chen W.B."/>
            <person name="Zhang X.C."/>
            <person name="Jiao Y.N."/>
            <person name="Eichler E.E."/>
            <person name="Li G.H."/>
            <person name="Liu X."/>
            <person name="Gao L.Z."/>
        </authorList>
    </citation>
    <scope>NUCLEOTIDE SEQUENCE [LARGE SCALE GENOMIC DNA]</scope>
    <source>
        <strain evidence="2">cv. GT1</strain>
        <tissue evidence="1">Leaf</tissue>
    </source>
</reference>
<keyword evidence="2" id="KW-1185">Reference proteome</keyword>
<comment type="caution">
    <text evidence="1">The sequence shown here is derived from an EMBL/GenBank/DDBJ whole genome shotgun (WGS) entry which is preliminary data.</text>
</comment>
<dbReference type="EMBL" id="JAAGAX010000008">
    <property type="protein sequence ID" value="KAF2306141.1"/>
    <property type="molecule type" value="Genomic_DNA"/>
</dbReference>
<evidence type="ECO:0000313" key="1">
    <source>
        <dbReference type="EMBL" id="KAF2306141.1"/>
    </source>
</evidence>
<gene>
    <name evidence="1" type="ORF">GH714_013215</name>
</gene>
<proteinExistence type="predicted"/>
<sequence length="174" mass="19653">MGRNRVLITFDSKDQMNGLLKRIDCVNYWLSEVKPWDAVLSSVARVVWVRLYGVPFHVWDIKFFKWLGNKFGSFAKRDNVTGAKSCFDSMRILIQPCEDFSNSYVPWLCTTINNDSSSEQEDGELGKSLGGVVIANSNALISLHQSSDIDLKHTSAHLENDVVLVLPILLFLVE</sequence>
<dbReference type="PANTHER" id="PTHR34427:SF5">
    <property type="entry name" value="DUF4283 DOMAIN-CONTAINING PROTEIN"/>
    <property type="match status" value="1"/>
</dbReference>
<evidence type="ECO:0000313" key="2">
    <source>
        <dbReference type="Proteomes" id="UP000467840"/>
    </source>
</evidence>